<dbReference type="OrthoDB" id="7658906at2"/>
<proteinExistence type="predicted"/>
<keyword evidence="2" id="KW-1185">Reference proteome</keyword>
<sequence>MKFRATIGILAGEFASQQLAFAHLLDVCPEADLDQVEVVARPFKTRLAHWFGTDLPDLPEGSGDVLVLTFPGSGVPQEPTARLRPVGRFTGTLTRAVLPEDG</sequence>
<protein>
    <submittedName>
        <fullName evidence="1">Uncharacterized protein</fullName>
    </submittedName>
</protein>
<evidence type="ECO:0000313" key="1">
    <source>
        <dbReference type="EMBL" id="CUH40322.1"/>
    </source>
</evidence>
<dbReference type="AlphaFoldDB" id="A0A0M7BEV7"/>
<dbReference type="RefSeq" id="WP_055664386.1">
    <property type="nucleotide sequence ID" value="NZ_CYPR01000203.1"/>
</dbReference>
<reference evidence="1 2" key="1">
    <citation type="submission" date="2015-09" db="EMBL/GenBank/DDBJ databases">
        <authorList>
            <person name="Jackson K.R."/>
            <person name="Lunt B.L."/>
            <person name="Fisher J.N.B."/>
            <person name="Gardner A.V."/>
            <person name="Bailey M.E."/>
            <person name="Deus L.M."/>
            <person name="Earl A.S."/>
            <person name="Gibby P.D."/>
            <person name="Hartmann K.A."/>
            <person name="Liu J.E."/>
            <person name="Manci A.M."/>
            <person name="Nielsen D.A."/>
            <person name="Solomon M.B."/>
            <person name="Breakwell D.P."/>
            <person name="Burnett S.H."/>
            <person name="Grose J.H."/>
        </authorList>
    </citation>
    <scope>NUCLEOTIDE SEQUENCE [LARGE SCALE GENOMIC DNA]</scope>
    <source>
        <strain evidence="1 2">CECT 7799</strain>
    </source>
</reference>
<gene>
    <name evidence="1" type="ORF">JSE7799_03054</name>
</gene>
<organism evidence="1 2">
    <name type="scientific">Jannaschia seosinensis</name>
    <dbReference type="NCBI Taxonomy" id="313367"/>
    <lineage>
        <taxon>Bacteria</taxon>
        <taxon>Pseudomonadati</taxon>
        <taxon>Pseudomonadota</taxon>
        <taxon>Alphaproteobacteria</taxon>
        <taxon>Rhodobacterales</taxon>
        <taxon>Roseobacteraceae</taxon>
        <taxon>Jannaschia</taxon>
    </lineage>
</organism>
<dbReference type="STRING" id="313367.JSE7799_03054"/>
<dbReference type="Proteomes" id="UP000049455">
    <property type="component" value="Unassembled WGS sequence"/>
</dbReference>
<name>A0A0M7BEV7_9RHOB</name>
<evidence type="ECO:0000313" key="2">
    <source>
        <dbReference type="Proteomes" id="UP000049455"/>
    </source>
</evidence>
<dbReference type="EMBL" id="CYPR01000203">
    <property type="protein sequence ID" value="CUH40322.1"/>
    <property type="molecule type" value="Genomic_DNA"/>
</dbReference>
<accession>A0A0M7BEV7</accession>